<proteinExistence type="predicted"/>
<evidence type="ECO:0000313" key="2">
    <source>
        <dbReference type="Proteomes" id="UP000507470"/>
    </source>
</evidence>
<dbReference type="AlphaFoldDB" id="A0A6J8BQ64"/>
<accession>A0A6J8BQ64</accession>
<reference evidence="1 2" key="1">
    <citation type="submission" date="2020-06" db="EMBL/GenBank/DDBJ databases">
        <authorList>
            <person name="Li R."/>
            <person name="Bekaert M."/>
        </authorList>
    </citation>
    <scope>NUCLEOTIDE SEQUENCE [LARGE SCALE GENOMIC DNA]</scope>
    <source>
        <strain evidence="2">wild</strain>
    </source>
</reference>
<sequence length="241" mass="28219">MPFGEKKMKLPSGKIIPTPNVIRCIAPAAIVMQYDQYCEENDIEKLSCFLLVTCHSTLYRIMQVCPASVQKSMEGLDYFVVEGGRAYEDLLWVVNQLHLFKEEMDQMIKDLSECKQYLKHDFKIHMEEKNDIKDHCMTFYLNDKDLHFKNECCNHQHLSGYPKCLQLSDLLEEIIKRVQILESENIEDMYDEILFKTSNAIDNTVEWKKQIVRSKNQLRTKNHIMSALNGSKAIVMLDWAI</sequence>
<protein>
    <submittedName>
        <fullName evidence="1">Uncharacterized protein</fullName>
    </submittedName>
</protein>
<gene>
    <name evidence="1" type="ORF">MCOR_20997</name>
</gene>
<evidence type="ECO:0000313" key="1">
    <source>
        <dbReference type="EMBL" id="CAC5385451.1"/>
    </source>
</evidence>
<dbReference type="EMBL" id="CACVKT020003712">
    <property type="protein sequence ID" value="CAC5385451.1"/>
    <property type="molecule type" value="Genomic_DNA"/>
</dbReference>
<dbReference type="Proteomes" id="UP000507470">
    <property type="component" value="Unassembled WGS sequence"/>
</dbReference>
<organism evidence="1 2">
    <name type="scientific">Mytilus coruscus</name>
    <name type="common">Sea mussel</name>
    <dbReference type="NCBI Taxonomy" id="42192"/>
    <lineage>
        <taxon>Eukaryota</taxon>
        <taxon>Metazoa</taxon>
        <taxon>Spiralia</taxon>
        <taxon>Lophotrochozoa</taxon>
        <taxon>Mollusca</taxon>
        <taxon>Bivalvia</taxon>
        <taxon>Autobranchia</taxon>
        <taxon>Pteriomorphia</taxon>
        <taxon>Mytilida</taxon>
        <taxon>Mytiloidea</taxon>
        <taxon>Mytilidae</taxon>
        <taxon>Mytilinae</taxon>
        <taxon>Mytilus</taxon>
    </lineage>
</organism>
<dbReference type="OrthoDB" id="5982703at2759"/>
<keyword evidence="2" id="KW-1185">Reference proteome</keyword>
<name>A0A6J8BQ64_MYTCO</name>